<feature type="compositionally biased region" description="Low complexity" evidence="2">
    <location>
        <begin position="439"/>
        <end position="449"/>
    </location>
</feature>
<dbReference type="Gene3D" id="1.10.287.110">
    <property type="entry name" value="DnaJ domain"/>
    <property type="match status" value="1"/>
</dbReference>
<evidence type="ECO:0000313" key="4">
    <source>
        <dbReference type="EMBL" id="KAK3940022.1"/>
    </source>
</evidence>
<dbReference type="InterPro" id="IPR052814">
    <property type="entry name" value="Peroxisomal_DnaJ"/>
</dbReference>
<keyword evidence="5" id="KW-1185">Reference proteome</keyword>
<name>A0AAN6S3R3_9PEZI</name>
<feature type="compositionally biased region" description="Low complexity" evidence="2">
    <location>
        <begin position="461"/>
        <end position="475"/>
    </location>
</feature>
<dbReference type="CDD" id="cd06257">
    <property type="entry name" value="DnaJ"/>
    <property type="match status" value="1"/>
</dbReference>
<protein>
    <submittedName>
        <fullName evidence="4">X-domain of DnaJ-containing-domain-containing protein</fullName>
    </submittedName>
</protein>
<dbReference type="GO" id="GO:0016558">
    <property type="term" value="P:protein import into peroxisome matrix"/>
    <property type="evidence" value="ECO:0007669"/>
    <property type="project" value="TreeGrafter"/>
</dbReference>
<feature type="region of interest" description="Disordered" evidence="2">
    <location>
        <begin position="430"/>
        <end position="449"/>
    </location>
</feature>
<dbReference type="Pfam" id="PF14308">
    <property type="entry name" value="DnaJ-X"/>
    <property type="match status" value="1"/>
</dbReference>
<dbReference type="Gene3D" id="3.40.50.720">
    <property type="entry name" value="NAD(P)-binding Rossmann-like Domain"/>
    <property type="match status" value="1"/>
</dbReference>
<dbReference type="InterPro" id="IPR001623">
    <property type="entry name" value="DnaJ_domain"/>
</dbReference>
<evidence type="ECO:0000259" key="3">
    <source>
        <dbReference type="PROSITE" id="PS50076"/>
    </source>
</evidence>
<accession>A0AAN6S3R3</accession>
<evidence type="ECO:0000313" key="5">
    <source>
        <dbReference type="Proteomes" id="UP001303473"/>
    </source>
</evidence>
<dbReference type="InterPro" id="IPR029903">
    <property type="entry name" value="RmlD-like-bd"/>
</dbReference>
<dbReference type="Pfam" id="PF00226">
    <property type="entry name" value="DnaJ"/>
    <property type="match status" value="1"/>
</dbReference>
<comment type="caution">
    <text evidence="4">The sequence shown here is derived from an EMBL/GenBank/DDBJ whole genome shotgun (WGS) entry which is preliminary data.</text>
</comment>
<reference evidence="5" key="1">
    <citation type="journal article" date="2023" name="Mol. Phylogenet. Evol.">
        <title>Genome-scale phylogeny and comparative genomics of the fungal order Sordariales.</title>
        <authorList>
            <person name="Hensen N."/>
            <person name="Bonometti L."/>
            <person name="Westerberg I."/>
            <person name="Brannstrom I.O."/>
            <person name="Guillou S."/>
            <person name="Cros-Aarteil S."/>
            <person name="Calhoun S."/>
            <person name="Haridas S."/>
            <person name="Kuo A."/>
            <person name="Mondo S."/>
            <person name="Pangilinan J."/>
            <person name="Riley R."/>
            <person name="LaButti K."/>
            <person name="Andreopoulos B."/>
            <person name="Lipzen A."/>
            <person name="Chen C."/>
            <person name="Yan M."/>
            <person name="Daum C."/>
            <person name="Ng V."/>
            <person name="Clum A."/>
            <person name="Steindorff A."/>
            <person name="Ohm R.A."/>
            <person name="Martin F."/>
            <person name="Silar P."/>
            <person name="Natvig D.O."/>
            <person name="Lalanne C."/>
            <person name="Gautier V."/>
            <person name="Ament-Velasquez S.L."/>
            <person name="Kruys A."/>
            <person name="Hutchinson M.I."/>
            <person name="Powell A.J."/>
            <person name="Barry K."/>
            <person name="Miller A.N."/>
            <person name="Grigoriev I.V."/>
            <person name="Debuchy R."/>
            <person name="Gladieux P."/>
            <person name="Hiltunen Thoren M."/>
            <person name="Johannesson H."/>
        </authorList>
    </citation>
    <scope>NUCLEOTIDE SEQUENCE [LARGE SCALE GENOMIC DNA]</scope>
    <source>
        <strain evidence="5">CBS 340.73</strain>
    </source>
</reference>
<dbReference type="SUPFAM" id="SSF46565">
    <property type="entry name" value="Chaperone J-domain"/>
    <property type="match status" value="1"/>
</dbReference>
<dbReference type="Pfam" id="PF04321">
    <property type="entry name" value="RmlD_sub_bind"/>
    <property type="match status" value="1"/>
</dbReference>
<dbReference type="AlphaFoldDB" id="A0AAN6S3R3"/>
<dbReference type="PRINTS" id="PR00625">
    <property type="entry name" value="JDOMAIN"/>
</dbReference>
<feature type="domain" description="J" evidence="3">
    <location>
        <begin position="314"/>
        <end position="379"/>
    </location>
</feature>
<dbReference type="InterPro" id="IPR018253">
    <property type="entry name" value="DnaJ_domain_CS"/>
</dbReference>
<feature type="compositionally biased region" description="Basic and acidic residues" evidence="2">
    <location>
        <begin position="797"/>
        <end position="821"/>
    </location>
</feature>
<dbReference type="CDD" id="cd05254">
    <property type="entry name" value="dTDP_HR_like_SDR_e"/>
    <property type="match status" value="1"/>
</dbReference>
<dbReference type="PANTHER" id="PTHR45006:SF1">
    <property type="entry name" value="DNAJ-LIKE PROTEIN 1"/>
    <property type="match status" value="1"/>
</dbReference>
<feature type="compositionally biased region" description="Low complexity" evidence="2">
    <location>
        <begin position="832"/>
        <end position="842"/>
    </location>
</feature>
<feature type="region of interest" description="Disordered" evidence="2">
    <location>
        <begin position="460"/>
        <end position="575"/>
    </location>
</feature>
<organism evidence="4 5">
    <name type="scientific">Diplogelasinospora grovesii</name>
    <dbReference type="NCBI Taxonomy" id="303347"/>
    <lineage>
        <taxon>Eukaryota</taxon>
        <taxon>Fungi</taxon>
        <taxon>Dikarya</taxon>
        <taxon>Ascomycota</taxon>
        <taxon>Pezizomycotina</taxon>
        <taxon>Sordariomycetes</taxon>
        <taxon>Sordariomycetidae</taxon>
        <taxon>Sordariales</taxon>
        <taxon>Diplogelasinosporaceae</taxon>
        <taxon>Diplogelasinospora</taxon>
    </lineage>
</organism>
<sequence length="854" mass="93941">MAANGTKVNRFLIWGGNGWVAGHLKTLLEGQGKEVYTTTIRMEDREAVLAELDRVKPTHVLNAAGSTGRPNVDWCEDNKEATMRSNVVGTLNLTDCCFLKDIHCTVFATGCIYQYDEAHPWDGPGFKETDPANFAGSFYSETKAHVEEVMKHYKNCLILRLRMPVSDDLNARNFVTKITKYERVVDIPNSNTILTDLLPASILLAENNEVGIYNFTNPGAISHNEVLTLFRDIVRPSLIWKNFSLEEQAKVIKAGRSNCKLDTTKLTTKLKEYNYEVPEVHEAYRKCFERMKAAGTVTQSSIRFSVAVMVVDTAYYDTLGVKPTATELEIKKAYRKLAIVHHPDKNPNDPTAHEKFQAIGEAYQVLSDTELRKAYDKYGKESARPTEGFVDPAEFFTSIFGGDAFVDWIGEISLMKDLTATMDITMAGAEGEEGEEEATAPGAAEGEFPGTDEAIKESLKTAGGAAPAAGTADAPSVKPPTVVVEDESSEHQGVPNAPPAPGSSAKRTSLSPSPSPTPGSGASTPRRRTTQIPLRPALMDRPSDEVAGTDESGTDLRKKDKNKKAKSGLTKEQREQLAAYEKERNRIRQERIDTLSKKLLDRISIWTETDKGQDVTKAFQEKMRLEVEDLKMESFGLDILHAIGAVYVSKGTTLLRSQKFFGMGGFLNRMKDKGTLVKDTWNTISSAIDAQASMEEMARLEQEGGEEWTDEKKMEYERRVTGKILTAAWRGSKFEIQGVLREVCDSILNDKKVPLPKRLERAQALVLIGEICSNAKRTAEEEGDYMAFEQLVAEAAMKKEKESKKKGKEKDGKKAADKTNGDAKGGVSSIHAAQAAATAADAPNVPKASTSSSS</sequence>
<dbReference type="InterPro" id="IPR036869">
    <property type="entry name" value="J_dom_sf"/>
</dbReference>
<dbReference type="SUPFAM" id="SSF51735">
    <property type="entry name" value="NAD(P)-binding Rossmann-fold domains"/>
    <property type="match status" value="1"/>
</dbReference>
<keyword evidence="1" id="KW-0143">Chaperone</keyword>
<dbReference type="PANTHER" id="PTHR45006">
    <property type="entry name" value="DNAJ-LIKE PROTEIN 1"/>
    <property type="match status" value="1"/>
</dbReference>
<dbReference type="GO" id="GO:0005829">
    <property type="term" value="C:cytosol"/>
    <property type="evidence" value="ECO:0007669"/>
    <property type="project" value="UniProtKB-ARBA"/>
</dbReference>
<dbReference type="InterPro" id="IPR026894">
    <property type="entry name" value="DnaJ_X"/>
</dbReference>
<evidence type="ECO:0000256" key="1">
    <source>
        <dbReference type="ARBA" id="ARBA00023186"/>
    </source>
</evidence>
<evidence type="ECO:0000256" key="2">
    <source>
        <dbReference type="SAM" id="MobiDB-lite"/>
    </source>
</evidence>
<feature type="region of interest" description="Disordered" evidence="2">
    <location>
        <begin position="797"/>
        <end position="854"/>
    </location>
</feature>
<dbReference type="EMBL" id="MU853802">
    <property type="protein sequence ID" value="KAK3940022.1"/>
    <property type="molecule type" value="Genomic_DNA"/>
</dbReference>
<dbReference type="SMART" id="SM00271">
    <property type="entry name" value="DnaJ"/>
    <property type="match status" value="1"/>
</dbReference>
<gene>
    <name evidence="4" type="ORF">QBC46DRAFT_364434</name>
</gene>
<dbReference type="PROSITE" id="PS00636">
    <property type="entry name" value="DNAJ_1"/>
    <property type="match status" value="1"/>
</dbReference>
<dbReference type="FunFam" id="1.10.287.110:FF:000028">
    <property type="entry name" value="DnaJ domain protein"/>
    <property type="match status" value="1"/>
</dbReference>
<dbReference type="PROSITE" id="PS50076">
    <property type="entry name" value="DNAJ_2"/>
    <property type="match status" value="1"/>
</dbReference>
<dbReference type="InterPro" id="IPR036291">
    <property type="entry name" value="NAD(P)-bd_dom_sf"/>
</dbReference>
<proteinExistence type="predicted"/>
<dbReference type="Proteomes" id="UP001303473">
    <property type="component" value="Unassembled WGS sequence"/>
</dbReference>